<accession>A0A9Q1HL70</accession>
<keyword evidence="1" id="KW-0472">Membrane</keyword>
<evidence type="ECO:0000313" key="2">
    <source>
        <dbReference type="EMBL" id="KAJ8049411.1"/>
    </source>
</evidence>
<proteinExistence type="predicted"/>
<organism evidence="2 3">
    <name type="scientific">Holothuria leucospilota</name>
    <name type="common">Black long sea cucumber</name>
    <name type="synonym">Mertensiothuria leucospilota</name>
    <dbReference type="NCBI Taxonomy" id="206669"/>
    <lineage>
        <taxon>Eukaryota</taxon>
        <taxon>Metazoa</taxon>
        <taxon>Echinodermata</taxon>
        <taxon>Eleutherozoa</taxon>
        <taxon>Echinozoa</taxon>
        <taxon>Holothuroidea</taxon>
        <taxon>Aspidochirotacea</taxon>
        <taxon>Aspidochirotida</taxon>
        <taxon>Holothuriidae</taxon>
        <taxon>Holothuria</taxon>
    </lineage>
</organism>
<keyword evidence="1" id="KW-0812">Transmembrane</keyword>
<dbReference type="AlphaFoldDB" id="A0A9Q1HL70"/>
<feature type="transmembrane region" description="Helical" evidence="1">
    <location>
        <begin position="194"/>
        <end position="214"/>
    </location>
</feature>
<comment type="caution">
    <text evidence="2">The sequence shown here is derived from an EMBL/GenBank/DDBJ whole genome shotgun (WGS) entry which is preliminary data.</text>
</comment>
<name>A0A9Q1HL70_HOLLE</name>
<gene>
    <name evidence="2" type="ORF">HOLleu_02153</name>
</gene>
<dbReference type="Gene3D" id="2.10.50.10">
    <property type="entry name" value="Tumor Necrosis Factor Receptor, subunit A, domain 2"/>
    <property type="match status" value="1"/>
</dbReference>
<sequence length="551" mass="63930">MEQRDVFHARQGGFYQDEVGSRQCKQCKNGSFVRQSASKSAENCEVCPEGTDLNSFAGHRACFCKINYARTHRFKGCTICFEEGLNCSQDSKSIRPGYYWNWTFEYANITEYSNFVSLLQKDSAEYDKSNLYYKHRIPKVYQCPRGDSCANKDSFTAKNIQGHCEKGYRGWLCSLCETKYYSSLNMCIPCPSQVWIVLDIIAVLCFALALYILISRQIKIDKKQSSGQRSLVDKLSSQMKIVLGYYQVVGELCESFYIVNWVGPLQIVGKVMSFLKLNLLRVFIRPHCYSENFRIDVKSQFLICLIFPFILSALLVCCYFVWKLHLKYKFRYQTELQYLTLSKVKDRLLTYALFLLFITYPPTCDVIFKLYPGACKTFYIYENDTSINITLLRADLDVDCNSLQNYQLLAYIATVSYILAFPCTLFFLLRRNCKKSCKPTNGVDDETLCSPESQYYRLPNDTTCLVHHQPVYSGIPVWLKFLCENYKPQYWYWEIVELARKVAQTVLVTLLGWEDAMTKLLTISTSVLFLTLHGKLAPMTYNFEQRLQVSV</sequence>
<keyword evidence="1" id="KW-1133">Transmembrane helix</keyword>
<evidence type="ECO:0000313" key="3">
    <source>
        <dbReference type="Proteomes" id="UP001152320"/>
    </source>
</evidence>
<dbReference type="OrthoDB" id="5950997at2759"/>
<keyword evidence="3" id="KW-1185">Reference proteome</keyword>
<dbReference type="Proteomes" id="UP001152320">
    <property type="component" value="Chromosome 1"/>
</dbReference>
<feature type="transmembrane region" description="Helical" evidence="1">
    <location>
        <begin position="301"/>
        <end position="322"/>
    </location>
</feature>
<reference evidence="2" key="1">
    <citation type="submission" date="2021-10" db="EMBL/GenBank/DDBJ databases">
        <title>Tropical sea cucumber genome reveals ecological adaptation and Cuvierian tubules defense mechanism.</title>
        <authorList>
            <person name="Chen T."/>
        </authorList>
    </citation>
    <scope>NUCLEOTIDE SEQUENCE</scope>
    <source>
        <strain evidence="2">Nanhai2018</strain>
        <tissue evidence="2">Muscle</tissue>
    </source>
</reference>
<dbReference type="EMBL" id="JAIZAY010000001">
    <property type="protein sequence ID" value="KAJ8049411.1"/>
    <property type="molecule type" value="Genomic_DNA"/>
</dbReference>
<evidence type="ECO:0000256" key="1">
    <source>
        <dbReference type="SAM" id="Phobius"/>
    </source>
</evidence>
<dbReference type="PANTHER" id="PTHR11319:SF35">
    <property type="entry name" value="OUTER MEMBRANE PROTEIN PMPC-RELATED"/>
    <property type="match status" value="1"/>
</dbReference>
<dbReference type="PANTHER" id="PTHR11319">
    <property type="entry name" value="G PROTEIN-COUPLED RECEPTOR-RELATED"/>
    <property type="match status" value="1"/>
</dbReference>
<feature type="transmembrane region" description="Helical" evidence="1">
    <location>
        <begin position="408"/>
        <end position="429"/>
    </location>
</feature>
<protein>
    <submittedName>
        <fullName evidence="2">Uncharacterized protein</fullName>
    </submittedName>
</protein>